<dbReference type="STRING" id="1423790.BN53_04980"/>
<comment type="similarity">
    <text evidence="1 5">Belongs to the pseudouridine synthase RsuA family.</text>
</comment>
<keyword evidence="3 5" id="KW-0413">Isomerase</keyword>
<dbReference type="CDD" id="cd00165">
    <property type="entry name" value="S4"/>
    <property type="match status" value="1"/>
</dbReference>
<dbReference type="Pfam" id="PF00849">
    <property type="entry name" value="PseudoU_synth_2"/>
    <property type="match status" value="1"/>
</dbReference>
<protein>
    <recommendedName>
        <fullName evidence="5">Pseudouridine synthase</fullName>
        <ecNumber evidence="5">5.4.99.-</ecNumber>
    </recommendedName>
</protein>
<evidence type="ECO:0000256" key="5">
    <source>
        <dbReference type="RuleBase" id="RU003887"/>
    </source>
</evidence>
<dbReference type="PATRIC" id="fig|1423790.3.peg.414"/>
<dbReference type="InterPro" id="IPR050343">
    <property type="entry name" value="RsuA_PseudoU_synthase"/>
</dbReference>
<dbReference type="NCBIfam" id="TIGR00093">
    <property type="entry name" value="pseudouridine synthase"/>
    <property type="match status" value="1"/>
</dbReference>
<keyword evidence="2 4" id="KW-0694">RNA-binding</keyword>
<sequence length="238" mass="27203">MRLDKYLANMKVGSRKEVHKLLKEKRVLVDGQVVLSAKMQLAENANVQVDGKDISYQQYHYFLINKPQGVISATNDPKQKTVLSLLKEEDQYRNLAPVGRLDKDTTGFLLITNNGDLAHQLLSPKKHVEKVYEATVAGMVTAQTIKNFAQGIEMRNGTKFKPGKLELIDQDAEKGTSNVRITISEGKYHQIKRMFLSQSMEVLRLHRLAMGDFWLDESLDFGQYREVSEDEIKEHFGY</sequence>
<dbReference type="AlphaFoldDB" id="I7LBC1"/>
<dbReference type="EC" id="5.4.99.-" evidence="5"/>
<dbReference type="Gene3D" id="3.30.70.1560">
    <property type="entry name" value="Alpha-L RNA-binding motif"/>
    <property type="match status" value="1"/>
</dbReference>
<evidence type="ECO:0000313" key="7">
    <source>
        <dbReference type="EMBL" id="CCI85441.1"/>
    </source>
</evidence>
<feature type="domain" description="RNA-binding S4" evidence="6">
    <location>
        <begin position="1"/>
        <end position="68"/>
    </location>
</feature>
<dbReference type="Pfam" id="PF01479">
    <property type="entry name" value="S4"/>
    <property type="match status" value="1"/>
</dbReference>
<dbReference type="PANTHER" id="PTHR47683">
    <property type="entry name" value="PSEUDOURIDINE SYNTHASE FAMILY PROTEIN-RELATED"/>
    <property type="match status" value="1"/>
</dbReference>
<dbReference type="InterPro" id="IPR020103">
    <property type="entry name" value="PsdUridine_synth_cat_dom_sf"/>
</dbReference>
<dbReference type="EMBL" id="CAKD01000021">
    <property type="protein sequence ID" value="CCI85441.1"/>
    <property type="molecule type" value="Genomic_DNA"/>
</dbReference>
<evidence type="ECO:0000256" key="3">
    <source>
        <dbReference type="ARBA" id="ARBA00023235"/>
    </source>
</evidence>
<dbReference type="InterPro" id="IPR036986">
    <property type="entry name" value="S4_RNA-bd_sf"/>
</dbReference>
<proteinExistence type="inferred from homology"/>
<dbReference type="PANTHER" id="PTHR47683:SF4">
    <property type="entry name" value="PSEUDOURIDINE SYNTHASE"/>
    <property type="match status" value="1"/>
</dbReference>
<dbReference type="SMART" id="SM00363">
    <property type="entry name" value="S4"/>
    <property type="match status" value="1"/>
</dbReference>
<dbReference type="InterPro" id="IPR006145">
    <property type="entry name" value="PsdUridine_synth_RsuA/RluA"/>
</dbReference>
<evidence type="ECO:0000256" key="4">
    <source>
        <dbReference type="PROSITE-ProRule" id="PRU00182"/>
    </source>
</evidence>
<gene>
    <name evidence="7" type="ORF">BN53_04980</name>
</gene>
<dbReference type="GO" id="GO:0003723">
    <property type="term" value="F:RNA binding"/>
    <property type="evidence" value="ECO:0007669"/>
    <property type="project" value="UniProtKB-KW"/>
</dbReference>
<evidence type="ECO:0000256" key="1">
    <source>
        <dbReference type="ARBA" id="ARBA00008348"/>
    </source>
</evidence>
<dbReference type="PROSITE" id="PS50889">
    <property type="entry name" value="S4"/>
    <property type="match status" value="1"/>
</dbReference>
<evidence type="ECO:0000259" key="6">
    <source>
        <dbReference type="SMART" id="SM00363"/>
    </source>
</evidence>
<dbReference type="SUPFAM" id="SSF55120">
    <property type="entry name" value="Pseudouridine synthase"/>
    <property type="match status" value="1"/>
</dbReference>
<dbReference type="InterPro" id="IPR042092">
    <property type="entry name" value="PsdUridine_s_RsuA/RluB/E/F_cat"/>
</dbReference>
<dbReference type="InterPro" id="IPR018496">
    <property type="entry name" value="PsdUridine_synth_RsuA/RluB_CS"/>
</dbReference>
<keyword evidence="8" id="KW-1185">Reference proteome</keyword>
<accession>I7LBC1</accession>
<dbReference type="OrthoDB" id="9807213at2"/>
<dbReference type="eggNOG" id="COG1187">
    <property type="taxonomic scope" value="Bacteria"/>
</dbReference>
<reference evidence="7 8" key="1">
    <citation type="submission" date="2012-06" db="EMBL/GenBank/DDBJ databases">
        <title>Draft Genome Sequence of Lactobacillus pasteurii CRBIP 24.76T.</title>
        <authorList>
            <person name="Cousin S."/>
            <person name="Bouchier C."/>
            <person name="Loux V."/>
            <person name="Ma L."/>
            <person name="Creno S."/>
            <person name="Bizet C."/>
            <person name="Clermont D."/>
        </authorList>
    </citation>
    <scope>NUCLEOTIDE SEQUENCE [LARGE SCALE GENOMIC DNA]</scope>
    <source>
        <strain evidence="8">CRBIP 24.76T</strain>
    </source>
</reference>
<organism evidence="7 8">
    <name type="scientific">Lactobacillus pasteurii DSM 23907 = CRBIP 24.76</name>
    <dbReference type="NCBI Taxonomy" id="1423790"/>
    <lineage>
        <taxon>Bacteria</taxon>
        <taxon>Bacillati</taxon>
        <taxon>Bacillota</taxon>
        <taxon>Bacilli</taxon>
        <taxon>Lactobacillales</taxon>
        <taxon>Lactobacillaceae</taxon>
        <taxon>Lactobacillus</taxon>
    </lineage>
</organism>
<dbReference type="GO" id="GO:0005829">
    <property type="term" value="C:cytosol"/>
    <property type="evidence" value="ECO:0007669"/>
    <property type="project" value="UniProtKB-ARBA"/>
</dbReference>
<evidence type="ECO:0000313" key="8">
    <source>
        <dbReference type="Proteomes" id="UP000009311"/>
    </source>
</evidence>
<dbReference type="FunFam" id="3.30.70.1560:FF:000001">
    <property type="entry name" value="Pseudouridine synthase"/>
    <property type="match status" value="1"/>
</dbReference>
<dbReference type="CDD" id="cd02553">
    <property type="entry name" value="PseudoU_synth_RsuA"/>
    <property type="match status" value="1"/>
</dbReference>
<dbReference type="GO" id="GO:0000455">
    <property type="term" value="P:enzyme-directed rRNA pseudouridine synthesis"/>
    <property type="evidence" value="ECO:0007669"/>
    <property type="project" value="UniProtKB-ARBA"/>
</dbReference>
<dbReference type="PROSITE" id="PS01149">
    <property type="entry name" value="PSI_RSU"/>
    <property type="match status" value="1"/>
</dbReference>
<dbReference type="Gene3D" id="3.30.70.580">
    <property type="entry name" value="Pseudouridine synthase I, catalytic domain, N-terminal subdomain"/>
    <property type="match status" value="1"/>
</dbReference>
<dbReference type="InterPro" id="IPR000748">
    <property type="entry name" value="PsdUridine_synth_RsuA/RluB/E/F"/>
</dbReference>
<name>I7LBC1_9LACO</name>
<comment type="caution">
    <text evidence="7">The sequence shown here is derived from an EMBL/GenBank/DDBJ whole genome shotgun (WGS) entry which is preliminary data.</text>
</comment>
<dbReference type="Proteomes" id="UP000009311">
    <property type="component" value="Unassembled WGS sequence"/>
</dbReference>
<evidence type="ECO:0000256" key="2">
    <source>
        <dbReference type="ARBA" id="ARBA00022884"/>
    </source>
</evidence>
<dbReference type="InterPro" id="IPR002942">
    <property type="entry name" value="S4_RNA-bd"/>
</dbReference>
<dbReference type="RefSeq" id="WP_009559993.1">
    <property type="nucleotide sequence ID" value="NZ_AYZN01000001.1"/>
</dbReference>
<dbReference type="Gene3D" id="3.10.290.10">
    <property type="entry name" value="RNA-binding S4 domain"/>
    <property type="match status" value="1"/>
</dbReference>
<dbReference type="GO" id="GO:0120159">
    <property type="term" value="F:rRNA pseudouridine synthase activity"/>
    <property type="evidence" value="ECO:0007669"/>
    <property type="project" value="UniProtKB-ARBA"/>
</dbReference>
<dbReference type="SUPFAM" id="SSF55174">
    <property type="entry name" value="Alpha-L RNA-binding motif"/>
    <property type="match status" value="1"/>
</dbReference>
<dbReference type="InterPro" id="IPR020094">
    <property type="entry name" value="TruA/RsuA/RluB/E/F_N"/>
</dbReference>